<dbReference type="InterPro" id="IPR011024">
    <property type="entry name" value="G_crystallin-like"/>
</dbReference>
<evidence type="ECO:0000256" key="1">
    <source>
        <dbReference type="ARBA" id="ARBA00009646"/>
    </source>
</evidence>
<feature type="domain" description="Beta/gamma crystallin 'Greek key'" evidence="4">
    <location>
        <begin position="2314"/>
        <end position="2356"/>
    </location>
</feature>
<comment type="similarity">
    <text evidence="1">Belongs to the beta/gamma-crystallin family.</text>
</comment>
<feature type="domain" description="Beta/gamma crystallin 'Greek key'" evidence="4">
    <location>
        <begin position="2500"/>
        <end position="2543"/>
    </location>
</feature>
<feature type="compositionally biased region" description="Polar residues" evidence="3">
    <location>
        <begin position="1650"/>
        <end position="1663"/>
    </location>
</feature>
<dbReference type="InterPro" id="IPR000772">
    <property type="entry name" value="Ricin_B_lectin"/>
</dbReference>
<feature type="compositionally biased region" description="Polar residues" evidence="3">
    <location>
        <begin position="1765"/>
        <end position="1778"/>
    </location>
</feature>
<accession>A0AAV6FUQ6</accession>
<dbReference type="InterPro" id="IPR001064">
    <property type="entry name" value="Beta/gamma_crystallin"/>
</dbReference>
<feature type="compositionally biased region" description="Low complexity" evidence="3">
    <location>
        <begin position="613"/>
        <end position="624"/>
    </location>
</feature>
<sequence length="2763" mass="299445">MASDEQGEEAQANLIVSDPGEASGTTQVRAEPTKLTQGRTNPLSTHTYQSQVQDSLAVPTPTEKTVESFSLQLEESFSDQANITPPAWMTVNTWGNITDRPTGPVHEDDREPSLPHTGPLQAEVPEYKMVSSECKPAALPCKAVLPLTRCEIVEANSTNMGEWMTGATLAQPESSGLSSSKSLSSATLTETRACTGSPSDQIGHTEFGVGIVTSNNGQSLTKPGPSAKLVSDVTVLNADISIPKTDITDVAANSTSNSAEVPTDMIFLNNDTTMLECEIIETTADNTAPDPDVINNANSTDISIPDADITLTSADIIVTTSDTTELLSADVTVPNPTMSCPSTEITPATTDINIPNISTVSQSLIKPCTSDGDKLVTDVAILNTDIVIPKADCYGEIAINNSTSTAELAADVISPSADTLIPELEITEPTACITAPNPDKNGYAISTDISIKANITDTTASSISYSAEIAADMISPNNDTLAECETTETTADITTLDADIVNNVISSDISIPDADITVTTSDTIEELFSANITYSPSTEITPATTDINIPNISIVEPIVLNADSTSDDNDNSFVAANITSPESEIPVVLSDIPFPSDTDISSTDVTYTEADTSDSTADTDLTSSVNHSDITHPNDDTMPLPEEPLKLSSANVISAPTSYVSGNDFETETCPSKLPQHNLCVLDPSNPECPGSEPEPAGLTCIPQVTDSTLSESDWPCPDLTSTTVSSALECSDNSNNNRSSLESFSHYNVPEVENSSYDSSNLLWNKESDPPLSQCPSPDTKTIQTRELVSPDMYSLSDPSMNYPHANMPSRSTLANINPLFSHTVASESHSISTVEVQVVMVKEQESTMGIEKHMDYEAEGTETRAGAPTDPRNMPVEVGRNEAKDGESDDKTCMTSLDSLATEERVENNESFDKSSGVDEHLATPALEDVTGFVGIKGQQSTKAPSHAKTFFEESMEAPTDICNVDKTQVGIEDAVTGQKTVLVDVAIADAAQYSKTELASLTDLKATECHVPSPQRNSFAGEKISYAANPLMSDKAEGVDGHQDVVITNIPQCFNIELDTVCSEHAEVDAPRVVPQSFDEKQNRQTEDAFSGVMDKRIEVRPRETTMVSQVEVSESIVPVQVHQRGIDPKEIPEEMCNNNCSMDGESHIQQEVLLQTIGEMKQEEVEGGRPVHSSLVLPWEPATPVTQVCEAMECDPTPPSQEPGKERVGGASLNSCCLAAFPDSGTKPLPQARGKITENECSVAGAESTNNLPETHPRPTHLTGRAADADQTPPANTRLPDTEKQTHRHMEAETHTQQARTQKTPIAASADTLPATGAVGQGSLEQPTQWQGEAPSTTPRHAAITTEASSLAILRTDPGTEAAVPCMVEPGSSAFSDGLAGTTPHLTDTGLPKQHRPVIIVHGAAGPTEYQTSADTTHSSTMEVSKATFSFSSFSTPETKDLSTSQVPNTYTFSSSSIPENRDGKQCYKVSIAGIPRPQSAPYATLNQAPRLCQTTRPRTAGRRYSYQYRPNTGTGAVPLTETLDYHQQGVSSPSYSFSSPSTVTDALPLELARYTPHRFTSEEREQPEMQPTSPALPSSPGNQRSWLSDRAEVQPSELGGRSWAGPALTPAGESGAEGGRESESVLERGGDRALYSGSDVPLFTDRSSSGVGPTSPTVQPDDYSGVFKATRVEITPSSPTSSFSSSFSSSSFSTGSASSTAISTSPVSPQEPVSPHLETLMDTLKTMEKTSRVRSSRLSGAPSLPPIKEDIPDSPAKEPSTASSVPASRTSDSSMLFSSNLNGNVPVSLPANLGLNWNTTKDMRSPLTLMKLQQQQIGHNMPLRASTASSIVMRSSSFGEEDASQLHQLNQLNGNGGMMSPSRLDNSLIFSSGYQPQQHAFQSQQQAFQSMENGLQAQRSLFRTGSLPETGTMGGHERISSAQLGLGGMQSGGHVQANHNLNTSRIERLSFLASPAGSTTLDGYTDRMSMPPQQLSPLADMHIGLGQASQQVNPLDSRHHLGLQRSYSSDSPLGSTVGSSFFNDLNNGRGQQAHQQVQPEPEPPKQPPPKYRAFPDAYLTKEKEHGKLNPRPGKMIIFDQPGMRGQRLEVRGDVVDATEWEFPESISLRIIRGGGHRDSDKPFDTPDEAHKQNGQTQIENEEAKEKPEVKKFVIGSIRRAVRDYSVPEISLFPEENAEGKKVVFRDTSEDARIFGFPIKANSIIINAGLWLVYAEPFFQGIPRVLEVGGFTNPAAWGVTQPYVGSLHPLKIGEPRVEKPNEPKLVLYDKAYFTGRSRELCSSMRDFMTRVDRQQTAFMYNAGSIKVIGGCWVGYEKEGFRGKQYLLEEGEYQDWRVWGGCDAELRSVRIIRADLTDPALVMYELPDEQLEEPQEERTFEVTEAIPDVELFGFRITTRSIQVLSGAWVAYSHVDFSGNQYVLEKGFYNNCADWGADDNRICSLQPILMAPSDGPGYRNEVMLYSDTDFQGNCKLCTKNEETLPDSFIAKSCRVVGSSWVLYEGRSHTGNLYTVSEGDYPNLNSMGCPPHCIIRSIKAMFAVPSISLFGLECFEGREITVDTEVLNLLEEGFNNHVLSVKVNNGCWVVCEHSNYRGRQFLLEPIEITSWQKFSELTSVGSMYPIREKRRFFRVKNKERGHYLSIQGGGEDMKSGRVVVMEEVEGMSDVWYYHDGLIKNKMSSTTSLQVMGTVEPGAKVVLWNETRTPVQIWSISLNGTIVSTTFPGMVLDIKGGKAYDRDHVVIREEREQPCQHWELELL</sequence>
<proteinExistence type="inferred from homology"/>
<keyword evidence="2" id="KW-0677">Repeat</keyword>
<organism evidence="5 6">
    <name type="scientific">Alosa alosa</name>
    <name type="common">allis shad</name>
    <dbReference type="NCBI Taxonomy" id="278164"/>
    <lineage>
        <taxon>Eukaryota</taxon>
        <taxon>Metazoa</taxon>
        <taxon>Chordata</taxon>
        <taxon>Craniata</taxon>
        <taxon>Vertebrata</taxon>
        <taxon>Euteleostomi</taxon>
        <taxon>Actinopterygii</taxon>
        <taxon>Neopterygii</taxon>
        <taxon>Teleostei</taxon>
        <taxon>Clupei</taxon>
        <taxon>Clupeiformes</taxon>
        <taxon>Clupeoidei</taxon>
        <taxon>Clupeidae</taxon>
        <taxon>Alosa</taxon>
    </lineage>
</organism>
<name>A0AAV6FUQ6_9TELE</name>
<feature type="region of interest" description="Disordered" evidence="3">
    <location>
        <begin position="1564"/>
        <end position="1668"/>
    </location>
</feature>
<dbReference type="Gene3D" id="2.80.10.50">
    <property type="match status" value="1"/>
</dbReference>
<comment type="caution">
    <text evidence="5">The sequence shown here is derived from an EMBL/GenBank/DDBJ whole genome shotgun (WGS) entry which is preliminary data.</text>
</comment>
<dbReference type="EMBL" id="JADWDJ010000020">
    <property type="protein sequence ID" value="KAG5264950.1"/>
    <property type="molecule type" value="Genomic_DNA"/>
</dbReference>
<dbReference type="PROSITE" id="PS50915">
    <property type="entry name" value="CRYSTALLIN_BETA_GAMMA"/>
    <property type="match status" value="4"/>
</dbReference>
<reference evidence="5" key="1">
    <citation type="submission" date="2020-10" db="EMBL/GenBank/DDBJ databases">
        <title>Chromosome-scale genome assembly of the Allis shad, Alosa alosa.</title>
        <authorList>
            <person name="Margot Z."/>
            <person name="Christophe K."/>
            <person name="Cabau C."/>
            <person name="Louis A."/>
            <person name="Berthelot C."/>
            <person name="Parey E."/>
            <person name="Roest Crollius H."/>
            <person name="Montfort J."/>
            <person name="Robinson-Rechavi M."/>
            <person name="Bucao C."/>
            <person name="Bouchez O."/>
            <person name="Gislard M."/>
            <person name="Lluch J."/>
            <person name="Milhes M."/>
            <person name="Lampietro C."/>
            <person name="Lopez Roques C."/>
            <person name="Donnadieu C."/>
            <person name="Braasch I."/>
            <person name="Desvignes T."/>
            <person name="Postlethwait J."/>
            <person name="Bobe J."/>
            <person name="Guiguen Y."/>
        </authorList>
    </citation>
    <scope>NUCLEOTIDE SEQUENCE</scope>
    <source>
        <strain evidence="5">M-15738</strain>
        <tissue evidence="5">Blood</tissue>
    </source>
</reference>
<dbReference type="InterPro" id="IPR035992">
    <property type="entry name" value="Ricin_B-like_lectins"/>
</dbReference>
<feature type="region of interest" description="Disordered" evidence="3">
    <location>
        <begin position="101"/>
        <end position="120"/>
    </location>
</feature>
<dbReference type="SUPFAM" id="SSF50370">
    <property type="entry name" value="Ricin B-like lectins"/>
    <property type="match status" value="1"/>
</dbReference>
<dbReference type="PANTHER" id="PTHR11818:SF50">
    <property type="entry name" value="BETA_GAMMA CRYSTALLIN DOMAIN-CONTAINING PROTEIN 2"/>
    <property type="match status" value="1"/>
</dbReference>
<dbReference type="Pfam" id="PF00030">
    <property type="entry name" value="Crystall"/>
    <property type="match status" value="5"/>
</dbReference>
<evidence type="ECO:0000256" key="2">
    <source>
        <dbReference type="ARBA" id="ARBA00022737"/>
    </source>
</evidence>
<dbReference type="Gene3D" id="2.60.20.10">
    <property type="entry name" value="Crystallins"/>
    <property type="match status" value="6"/>
</dbReference>
<dbReference type="SUPFAM" id="SSF49695">
    <property type="entry name" value="gamma-Crystallin-like"/>
    <property type="match status" value="3"/>
</dbReference>
<feature type="compositionally biased region" description="Polar residues" evidence="3">
    <location>
        <begin position="1574"/>
        <end position="1591"/>
    </location>
</feature>
<feature type="compositionally biased region" description="Polar residues" evidence="3">
    <location>
        <begin position="1299"/>
        <end position="1308"/>
    </location>
</feature>
<feature type="compositionally biased region" description="Low complexity" evidence="3">
    <location>
        <begin position="1680"/>
        <end position="1713"/>
    </location>
</feature>
<evidence type="ECO:0000259" key="4">
    <source>
        <dbReference type="PROSITE" id="PS50915"/>
    </source>
</evidence>
<keyword evidence="6" id="KW-1185">Reference proteome</keyword>
<evidence type="ECO:0000313" key="6">
    <source>
        <dbReference type="Proteomes" id="UP000823561"/>
    </source>
</evidence>
<feature type="domain" description="Beta/gamma crystallin 'Greek key'" evidence="4">
    <location>
        <begin position="2587"/>
        <end position="2628"/>
    </location>
</feature>
<dbReference type="SMART" id="SM00458">
    <property type="entry name" value="RICIN"/>
    <property type="match status" value="1"/>
</dbReference>
<feature type="compositionally biased region" description="Polar residues" evidence="3">
    <location>
        <begin position="23"/>
        <end position="54"/>
    </location>
</feature>
<feature type="domain" description="Beta/gamma crystallin 'Greek key'" evidence="4">
    <location>
        <begin position="2409"/>
        <end position="2451"/>
    </location>
</feature>
<dbReference type="InterPro" id="IPR050252">
    <property type="entry name" value="Beta/Gamma-Crystallin"/>
</dbReference>
<feature type="region of interest" description="Disordered" evidence="3">
    <location>
        <begin position="1733"/>
        <end position="1778"/>
    </location>
</feature>
<dbReference type="PRINTS" id="PR01367">
    <property type="entry name" value="BGCRYSTALLIN"/>
</dbReference>
<feature type="compositionally biased region" description="Pro residues" evidence="3">
    <location>
        <begin position="2045"/>
        <end position="2055"/>
    </location>
</feature>
<feature type="region of interest" description="Disordered" evidence="3">
    <location>
        <begin position="599"/>
        <end position="636"/>
    </location>
</feature>
<feature type="compositionally biased region" description="Basic and acidic residues" evidence="3">
    <location>
        <begin position="1284"/>
        <end position="1298"/>
    </location>
</feature>
<dbReference type="PROSITE" id="PS50231">
    <property type="entry name" value="RICIN_B_LECTIN"/>
    <property type="match status" value="1"/>
</dbReference>
<dbReference type="Pfam" id="PF00652">
    <property type="entry name" value="Ricin_B_lectin"/>
    <property type="match status" value="1"/>
</dbReference>
<evidence type="ECO:0000256" key="3">
    <source>
        <dbReference type="SAM" id="MobiDB-lite"/>
    </source>
</evidence>
<dbReference type="Proteomes" id="UP000823561">
    <property type="component" value="Chromosome 20"/>
</dbReference>
<feature type="compositionally biased region" description="Basic and acidic residues" evidence="3">
    <location>
        <begin position="2120"/>
        <end position="2136"/>
    </location>
</feature>
<feature type="compositionally biased region" description="Basic and acidic residues" evidence="3">
    <location>
        <begin position="1623"/>
        <end position="1636"/>
    </location>
</feature>
<dbReference type="SMART" id="SM00247">
    <property type="entry name" value="XTALbg"/>
    <property type="match status" value="5"/>
</dbReference>
<feature type="compositionally biased region" description="Polar residues" evidence="3">
    <location>
        <begin position="2010"/>
        <end position="2042"/>
    </location>
</feature>
<feature type="region of interest" description="Disordered" evidence="3">
    <location>
        <begin position="1247"/>
        <end position="1308"/>
    </location>
</feature>
<evidence type="ECO:0000313" key="5">
    <source>
        <dbReference type="EMBL" id="KAG5264950.1"/>
    </source>
</evidence>
<gene>
    <name evidence="5" type="ORF">AALO_G00259780</name>
</gene>
<feature type="region of interest" description="Disordered" evidence="3">
    <location>
        <begin position="2116"/>
        <end position="2149"/>
    </location>
</feature>
<feature type="region of interest" description="Disordered" evidence="3">
    <location>
        <begin position="2009"/>
        <end position="2058"/>
    </location>
</feature>
<dbReference type="PANTHER" id="PTHR11818">
    <property type="entry name" value="BETA/GAMMA CRYSTALLIN"/>
    <property type="match status" value="1"/>
</dbReference>
<feature type="region of interest" description="Disordered" evidence="3">
    <location>
        <begin position="1680"/>
        <end position="1719"/>
    </location>
</feature>
<protein>
    <recommendedName>
        <fullName evidence="4">Beta/gamma crystallin 'Greek key' domain-containing protein</fullName>
    </recommendedName>
</protein>
<feature type="region of interest" description="Disordered" evidence="3">
    <location>
        <begin position="1"/>
        <end position="63"/>
    </location>
</feature>